<dbReference type="GO" id="GO:1902600">
    <property type="term" value="P:proton transmembrane transport"/>
    <property type="evidence" value="ECO:0007669"/>
    <property type="project" value="InterPro"/>
</dbReference>
<gene>
    <name evidence="12" type="ORF">S06H3_64384</name>
</gene>
<feature type="transmembrane region" description="Helical" evidence="10">
    <location>
        <begin position="58"/>
        <end position="81"/>
    </location>
</feature>
<dbReference type="AlphaFoldDB" id="X1P8Y5"/>
<proteinExistence type="predicted"/>
<organism evidence="12">
    <name type="scientific">marine sediment metagenome</name>
    <dbReference type="NCBI Taxonomy" id="412755"/>
    <lineage>
        <taxon>unclassified sequences</taxon>
        <taxon>metagenomes</taxon>
        <taxon>ecological metagenomes</taxon>
    </lineage>
</organism>
<reference evidence="12" key="1">
    <citation type="journal article" date="2014" name="Front. Microbiol.">
        <title>High frequency of phylogenetically diverse reductive dehalogenase-homologous genes in deep subseafloor sedimentary metagenomes.</title>
        <authorList>
            <person name="Kawai M."/>
            <person name="Futagami T."/>
            <person name="Toyoda A."/>
            <person name="Takaki Y."/>
            <person name="Nishi S."/>
            <person name="Hori S."/>
            <person name="Arai W."/>
            <person name="Tsubouchi T."/>
            <person name="Morono Y."/>
            <person name="Uchiyama I."/>
            <person name="Ito T."/>
            <person name="Fujiyama A."/>
            <person name="Inagaki F."/>
            <person name="Takami H."/>
        </authorList>
    </citation>
    <scope>NUCLEOTIDE SEQUENCE</scope>
    <source>
        <strain evidence="12">Expedition CK06-06</strain>
    </source>
</reference>
<evidence type="ECO:0000256" key="7">
    <source>
        <dbReference type="ARBA" id="ARBA00023065"/>
    </source>
</evidence>
<keyword evidence="5 10" id="KW-1133">Transmembrane helix</keyword>
<evidence type="ECO:0000256" key="3">
    <source>
        <dbReference type="ARBA" id="ARBA00022449"/>
    </source>
</evidence>
<dbReference type="PANTHER" id="PTHR43562:SF3">
    <property type="entry name" value="SODIUM ION_PROTON EXCHANGER (EUROFUNG)"/>
    <property type="match status" value="1"/>
</dbReference>
<keyword evidence="2" id="KW-0813">Transport</keyword>
<feature type="transmembrane region" description="Helical" evidence="10">
    <location>
        <begin position="18"/>
        <end position="46"/>
    </location>
</feature>
<dbReference type="InterPro" id="IPR038770">
    <property type="entry name" value="Na+/solute_symporter_sf"/>
</dbReference>
<sequence>VAALGVVLPFILGYLVTIYFGFSYIVALFVGVALVATSIGVGASILTEFRMLRTRIGTLIMGAAVIDDVIGVVMMSVLIGFVATGSMPLQEMFLIVFLTLLFFAVSFTVGIKLFRKLSEKL</sequence>
<comment type="caution">
    <text evidence="12">The sequence shown here is derived from an EMBL/GenBank/DDBJ whole genome shotgun (WGS) entry which is preliminary data.</text>
</comment>
<comment type="subcellular location">
    <subcellularLocation>
        <location evidence="1">Membrane</location>
        <topology evidence="1">Multi-pass membrane protein</topology>
    </subcellularLocation>
</comment>
<keyword evidence="4 10" id="KW-0812">Transmembrane</keyword>
<evidence type="ECO:0000256" key="5">
    <source>
        <dbReference type="ARBA" id="ARBA00022989"/>
    </source>
</evidence>
<keyword evidence="7" id="KW-0406">Ion transport</keyword>
<dbReference type="InterPro" id="IPR006153">
    <property type="entry name" value="Cation/H_exchanger_TM"/>
</dbReference>
<dbReference type="GO" id="GO:0006814">
    <property type="term" value="P:sodium ion transport"/>
    <property type="evidence" value="ECO:0007669"/>
    <property type="project" value="UniProtKB-KW"/>
</dbReference>
<dbReference type="GO" id="GO:0016020">
    <property type="term" value="C:membrane"/>
    <property type="evidence" value="ECO:0007669"/>
    <property type="project" value="UniProtKB-SubCell"/>
</dbReference>
<evidence type="ECO:0000259" key="11">
    <source>
        <dbReference type="Pfam" id="PF00999"/>
    </source>
</evidence>
<keyword evidence="8 10" id="KW-0472">Membrane</keyword>
<dbReference type="Gene3D" id="1.20.1530.20">
    <property type="match status" value="1"/>
</dbReference>
<dbReference type="Pfam" id="PF00999">
    <property type="entry name" value="Na_H_Exchanger"/>
    <property type="match status" value="1"/>
</dbReference>
<dbReference type="EMBL" id="BARV01042988">
    <property type="protein sequence ID" value="GAI52777.1"/>
    <property type="molecule type" value="Genomic_DNA"/>
</dbReference>
<dbReference type="PANTHER" id="PTHR43562">
    <property type="entry name" value="NAPA-TYPE SODIUM/HYDROGEN ANTIPORTER"/>
    <property type="match status" value="1"/>
</dbReference>
<feature type="non-terminal residue" evidence="12">
    <location>
        <position position="1"/>
    </location>
</feature>
<evidence type="ECO:0000256" key="8">
    <source>
        <dbReference type="ARBA" id="ARBA00023136"/>
    </source>
</evidence>
<keyword evidence="9" id="KW-0739">Sodium transport</keyword>
<feature type="transmembrane region" description="Helical" evidence="10">
    <location>
        <begin position="93"/>
        <end position="114"/>
    </location>
</feature>
<evidence type="ECO:0000256" key="4">
    <source>
        <dbReference type="ARBA" id="ARBA00022692"/>
    </source>
</evidence>
<evidence type="ECO:0000256" key="1">
    <source>
        <dbReference type="ARBA" id="ARBA00004141"/>
    </source>
</evidence>
<feature type="domain" description="Cation/H+ exchanger transmembrane" evidence="11">
    <location>
        <begin position="2"/>
        <end position="120"/>
    </location>
</feature>
<protein>
    <recommendedName>
        <fullName evidence="11">Cation/H+ exchanger transmembrane domain-containing protein</fullName>
    </recommendedName>
</protein>
<accession>X1P8Y5</accession>
<evidence type="ECO:0000256" key="2">
    <source>
        <dbReference type="ARBA" id="ARBA00022448"/>
    </source>
</evidence>
<keyword evidence="6" id="KW-0915">Sodium</keyword>
<feature type="non-terminal residue" evidence="12">
    <location>
        <position position="121"/>
    </location>
</feature>
<evidence type="ECO:0000256" key="10">
    <source>
        <dbReference type="SAM" id="Phobius"/>
    </source>
</evidence>
<keyword evidence="3" id="KW-0050">Antiport</keyword>
<evidence type="ECO:0000256" key="6">
    <source>
        <dbReference type="ARBA" id="ARBA00023053"/>
    </source>
</evidence>
<evidence type="ECO:0000256" key="9">
    <source>
        <dbReference type="ARBA" id="ARBA00023201"/>
    </source>
</evidence>
<name>X1P8Y5_9ZZZZ</name>
<dbReference type="GO" id="GO:0015297">
    <property type="term" value="F:antiporter activity"/>
    <property type="evidence" value="ECO:0007669"/>
    <property type="project" value="UniProtKB-KW"/>
</dbReference>
<evidence type="ECO:0000313" key="12">
    <source>
        <dbReference type="EMBL" id="GAI52777.1"/>
    </source>
</evidence>